<dbReference type="RefSeq" id="WP_346116062.1">
    <property type="nucleotide sequence ID" value="NZ_BAABGU010000002.1"/>
</dbReference>
<protein>
    <recommendedName>
        <fullName evidence="3">DUF3024 domain-containing protein</fullName>
    </recommendedName>
</protein>
<reference evidence="2" key="1">
    <citation type="journal article" date="2019" name="Int. J. Syst. Evol. Microbiol.">
        <title>The Global Catalogue of Microorganisms (GCM) 10K type strain sequencing project: providing services to taxonomists for standard genome sequencing and annotation.</title>
        <authorList>
            <consortium name="The Broad Institute Genomics Platform"/>
            <consortium name="The Broad Institute Genome Sequencing Center for Infectious Disease"/>
            <person name="Wu L."/>
            <person name="Ma J."/>
        </authorList>
    </citation>
    <scope>NUCLEOTIDE SEQUENCE [LARGE SCALE GENOMIC DNA]</scope>
    <source>
        <strain evidence="2">JCM 3175</strain>
    </source>
</reference>
<evidence type="ECO:0000313" key="2">
    <source>
        <dbReference type="Proteomes" id="UP001500307"/>
    </source>
</evidence>
<evidence type="ECO:0008006" key="3">
    <source>
        <dbReference type="Google" id="ProtNLM"/>
    </source>
</evidence>
<keyword evidence="2" id="KW-1185">Reference proteome</keyword>
<dbReference type="EMBL" id="BAABGU010000002">
    <property type="protein sequence ID" value="GAA4562775.1"/>
    <property type="molecule type" value="Genomic_DNA"/>
</dbReference>
<accession>A0ABP8S678</accession>
<organism evidence="1 2">
    <name type="scientific">Micromonospora coerulea</name>
    <dbReference type="NCBI Taxonomy" id="47856"/>
    <lineage>
        <taxon>Bacteria</taxon>
        <taxon>Bacillati</taxon>
        <taxon>Actinomycetota</taxon>
        <taxon>Actinomycetes</taxon>
        <taxon>Micromonosporales</taxon>
        <taxon>Micromonosporaceae</taxon>
        <taxon>Micromonospora</taxon>
    </lineage>
</organism>
<sequence>MNVFDLSPAQIRNRLILRARRAALAAGPGPQPPARPPGHAEAAPAAVARVPVVPRVSVAAGDVVQLAESDYRYADGPLRLRIVRVRPDLSEWYDGEWVWLEGVEIGPDDQDAVFRPVLARVAALWPER</sequence>
<gene>
    <name evidence="1" type="ORF">GCM10023176_05230</name>
</gene>
<dbReference type="Proteomes" id="UP001500307">
    <property type="component" value="Unassembled WGS sequence"/>
</dbReference>
<comment type="caution">
    <text evidence="1">The sequence shown here is derived from an EMBL/GenBank/DDBJ whole genome shotgun (WGS) entry which is preliminary data.</text>
</comment>
<proteinExistence type="predicted"/>
<evidence type="ECO:0000313" key="1">
    <source>
        <dbReference type="EMBL" id="GAA4562775.1"/>
    </source>
</evidence>
<name>A0ABP8S678_9ACTN</name>